<dbReference type="InterPro" id="IPR009057">
    <property type="entry name" value="Homeodomain-like_sf"/>
</dbReference>
<gene>
    <name evidence="5" type="ORF">A5802_002664</name>
</gene>
<name>A0A242KW02_ENTMU</name>
<evidence type="ECO:0000313" key="6">
    <source>
        <dbReference type="Proteomes" id="UP000195024"/>
    </source>
</evidence>
<keyword evidence="2" id="KW-0238">DNA-binding</keyword>
<dbReference type="EMBL" id="NGMS01000002">
    <property type="protein sequence ID" value="OTP25511.1"/>
    <property type="molecule type" value="Genomic_DNA"/>
</dbReference>
<dbReference type="Proteomes" id="UP000195024">
    <property type="component" value="Unassembled WGS sequence"/>
</dbReference>
<evidence type="ECO:0000256" key="2">
    <source>
        <dbReference type="ARBA" id="ARBA00023125"/>
    </source>
</evidence>
<sequence length="298" mass="34652">MEVKMLELQNDLRERISHRNQYIPVTTCVDHFDDYFNRTWECHWHEEVEFSVVLKGSVEYIIFSSEKNTTTITLHHGEGIYVPSGKLHSVRALQEGTILAGLVFPISFFELTIFDNFYFNNISKVFDSHFPFIYLNTEESIDISITESIIEICGLTGTETGFELYCIELVSRIWRLLTSKMNHLTEKTMFCEESIQTQYMKAMLTFIHSNYGKCITVEEIAKHSGISRTECFRCFKKFLKKTPMEYTTSYRLSMATMLLTSTSRTIKDISSSCGFSTPEYFGKVFKKYLGTTPGQYRK</sequence>
<evidence type="ECO:0000313" key="5">
    <source>
        <dbReference type="EMBL" id="OTP25511.1"/>
    </source>
</evidence>
<dbReference type="SUPFAM" id="SSF51182">
    <property type="entry name" value="RmlC-like cupins"/>
    <property type="match status" value="1"/>
</dbReference>
<dbReference type="RefSeq" id="WP_086335371.1">
    <property type="nucleotide sequence ID" value="NZ_NGMS01000002.1"/>
</dbReference>
<dbReference type="InterPro" id="IPR013096">
    <property type="entry name" value="Cupin_2"/>
</dbReference>
<dbReference type="PROSITE" id="PS00041">
    <property type="entry name" value="HTH_ARAC_FAMILY_1"/>
    <property type="match status" value="1"/>
</dbReference>
<dbReference type="PRINTS" id="PR00032">
    <property type="entry name" value="HTHARAC"/>
</dbReference>
<proteinExistence type="predicted"/>
<feature type="domain" description="HTH araC/xylS-type" evidence="4">
    <location>
        <begin position="201"/>
        <end position="298"/>
    </location>
</feature>
<keyword evidence="1" id="KW-0805">Transcription regulation</keyword>
<evidence type="ECO:0000256" key="1">
    <source>
        <dbReference type="ARBA" id="ARBA00023015"/>
    </source>
</evidence>
<dbReference type="PANTHER" id="PTHR43280">
    <property type="entry name" value="ARAC-FAMILY TRANSCRIPTIONAL REGULATOR"/>
    <property type="match status" value="1"/>
</dbReference>
<dbReference type="GO" id="GO:0043565">
    <property type="term" value="F:sequence-specific DNA binding"/>
    <property type="evidence" value="ECO:0007669"/>
    <property type="project" value="InterPro"/>
</dbReference>
<dbReference type="InterPro" id="IPR011051">
    <property type="entry name" value="RmlC_Cupin_sf"/>
</dbReference>
<evidence type="ECO:0000256" key="3">
    <source>
        <dbReference type="ARBA" id="ARBA00023163"/>
    </source>
</evidence>
<accession>A0A242KW02</accession>
<reference evidence="5 6" key="1">
    <citation type="submission" date="2017-05" db="EMBL/GenBank/DDBJ databases">
        <title>The Genome Sequence of Enterococcus mundtii 6B1_DIV0119.</title>
        <authorList>
            <consortium name="The Broad Institute Genomics Platform"/>
            <consortium name="The Broad Institute Genomic Center for Infectious Diseases"/>
            <person name="Earl A."/>
            <person name="Manson A."/>
            <person name="Schwartman J."/>
            <person name="Gilmore M."/>
            <person name="Abouelleil A."/>
            <person name="Cao P."/>
            <person name="Chapman S."/>
            <person name="Cusick C."/>
            <person name="Shea T."/>
            <person name="Young S."/>
            <person name="Neafsey D."/>
            <person name="Nusbaum C."/>
            <person name="Birren B."/>
        </authorList>
    </citation>
    <scope>NUCLEOTIDE SEQUENCE [LARGE SCALE GENOMIC DNA]</scope>
    <source>
        <strain evidence="5 6">6B1_DIV0119</strain>
    </source>
</reference>
<dbReference type="AlphaFoldDB" id="A0A242KW02"/>
<dbReference type="GO" id="GO:0003700">
    <property type="term" value="F:DNA-binding transcription factor activity"/>
    <property type="evidence" value="ECO:0007669"/>
    <property type="project" value="InterPro"/>
</dbReference>
<comment type="caution">
    <text evidence="5">The sequence shown here is derived from an EMBL/GenBank/DDBJ whole genome shotgun (WGS) entry which is preliminary data.</text>
</comment>
<dbReference type="Pfam" id="PF12833">
    <property type="entry name" value="HTH_18"/>
    <property type="match status" value="1"/>
</dbReference>
<dbReference type="Pfam" id="PF07883">
    <property type="entry name" value="Cupin_2"/>
    <property type="match status" value="1"/>
</dbReference>
<dbReference type="PROSITE" id="PS01124">
    <property type="entry name" value="HTH_ARAC_FAMILY_2"/>
    <property type="match status" value="1"/>
</dbReference>
<dbReference type="SUPFAM" id="SSF46689">
    <property type="entry name" value="Homeodomain-like"/>
    <property type="match status" value="2"/>
</dbReference>
<dbReference type="InterPro" id="IPR018060">
    <property type="entry name" value="HTH_AraC"/>
</dbReference>
<dbReference type="InterPro" id="IPR014710">
    <property type="entry name" value="RmlC-like_jellyroll"/>
</dbReference>
<dbReference type="Gene3D" id="2.60.120.10">
    <property type="entry name" value="Jelly Rolls"/>
    <property type="match status" value="1"/>
</dbReference>
<keyword evidence="3" id="KW-0804">Transcription</keyword>
<evidence type="ECO:0000259" key="4">
    <source>
        <dbReference type="PROSITE" id="PS01124"/>
    </source>
</evidence>
<dbReference type="PANTHER" id="PTHR43280:SF28">
    <property type="entry name" value="HTH-TYPE TRANSCRIPTIONAL ACTIVATOR RHAS"/>
    <property type="match status" value="1"/>
</dbReference>
<protein>
    <recommendedName>
        <fullName evidence="4">HTH araC/xylS-type domain-containing protein</fullName>
    </recommendedName>
</protein>
<dbReference type="SMART" id="SM00342">
    <property type="entry name" value="HTH_ARAC"/>
    <property type="match status" value="1"/>
</dbReference>
<dbReference type="InterPro" id="IPR020449">
    <property type="entry name" value="Tscrpt_reg_AraC-type_HTH"/>
</dbReference>
<dbReference type="InterPro" id="IPR018062">
    <property type="entry name" value="HTH_AraC-typ_CS"/>
</dbReference>
<dbReference type="Gene3D" id="1.10.10.60">
    <property type="entry name" value="Homeodomain-like"/>
    <property type="match status" value="2"/>
</dbReference>
<organism evidence="5 6">
    <name type="scientific">Enterococcus mundtii</name>
    <dbReference type="NCBI Taxonomy" id="53346"/>
    <lineage>
        <taxon>Bacteria</taxon>
        <taxon>Bacillati</taxon>
        <taxon>Bacillota</taxon>
        <taxon>Bacilli</taxon>
        <taxon>Lactobacillales</taxon>
        <taxon>Enterococcaceae</taxon>
        <taxon>Enterococcus</taxon>
    </lineage>
</organism>